<organism evidence="1 2">
    <name type="scientific">Bacillus paralicheniformis</name>
    <dbReference type="NCBI Taxonomy" id="1648923"/>
    <lineage>
        <taxon>Bacteria</taxon>
        <taxon>Bacillati</taxon>
        <taxon>Bacillota</taxon>
        <taxon>Bacilli</taxon>
        <taxon>Bacillales</taxon>
        <taxon>Bacillaceae</taxon>
        <taxon>Bacillus</taxon>
    </lineage>
</organism>
<dbReference type="RefSeq" id="WP_020452628.1">
    <property type="nucleotide sequence ID" value="NZ_AP023088.1"/>
</dbReference>
<evidence type="ECO:0000313" key="2">
    <source>
        <dbReference type="Proteomes" id="UP000185604"/>
    </source>
</evidence>
<dbReference type="Proteomes" id="UP000185604">
    <property type="component" value="Unassembled WGS sequence"/>
</dbReference>
<dbReference type="InterPro" id="IPR020216">
    <property type="entry name" value="Uncharacterised_YncE"/>
</dbReference>
<comment type="caution">
    <text evidence="1">The sequence shown here is derived from an EMBL/GenBank/DDBJ whole genome shotgun (WGS) entry which is preliminary data.</text>
</comment>
<protein>
    <recommendedName>
        <fullName evidence="3">DUF2691 family protein</fullName>
    </recommendedName>
</protein>
<name>A0A6N2GQF4_9BACI</name>
<evidence type="ECO:0000313" key="1">
    <source>
        <dbReference type="EMBL" id="OLF96730.1"/>
    </source>
</evidence>
<evidence type="ECO:0008006" key="3">
    <source>
        <dbReference type="Google" id="ProtNLM"/>
    </source>
</evidence>
<accession>A0A6N2GQF4</accession>
<dbReference type="GeneID" id="56672852"/>
<sequence length="157" mass="18109">MSHKRGVLFEIPNGYGRFLLDMLKPVEPADFNWLLADGECYLVENGELSDENLFPQDPQVMTGEAFKKRLEDARYYLIFADLKAFPKDGHPEDVSTYESYMKSSCELIVLTADSSFVTIYCKDQKKLELLYQNAKDCGFKRIEYITDHNDARTGMHV</sequence>
<dbReference type="Pfam" id="PF10903">
    <property type="entry name" value="DUF2691"/>
    <property type="match status" value="1"/>
</dbReference>
<proteinExistence type="predicted"/>
<reference evidence="1 2" key="1">
    <citation type="journal article" date="2016" name="Front. Microbiol.">
        <title>High-Level Heat Resistance of Spores of Bacillus amyloliquefaciens and Bacillus licheniformis Results from the Presence of a spoVA Operon in a Tn1546 Transposon.</title>
        <authorList>
            <person name="Berendsen E.M."/>
            <person name="Koning R.A."/>
            <person name="Boekhorst J."/>
            <person name="de Jong A."/>
            <person name="Kuipers O.P."/>
            <person name="Wells-Bennik M.H."/>
        </authorList>
    </citation>
    <scope>NUCLEOTIDE SEQUENCE [LARGE SCALE GENOMIC DNA]</scope>
    <source>
        <strain evidence="1 2">B4121</strain>
    </source>
</reference>
<dbReference type="AlphaFoldDB" id="A0A6N2GQF4"/>
<gene>
    <name evidence="1" type="ORF">B4121_0941</name>
</gene>
<dbReference type="EMBL" id="LKPO01000004">
    <property type="protein sequence ID" value="OLF96730.1"/>
    <property type="molecule type" value="Genomic_DNA"/>
</dbReference>